<organism evidence="3">
    <name type="scientific">freshwater metagenome</name>
    <dbReference type="NCBI Taxonomy" id="449393"/>
    <lineage>
        <taxon>unclassified sequences</taxon>
        <taxon>metagenomes</taxon>
        <taxon>ecological metagenomes</taxon>
    </lineage>
</organism>
<reference evidence="3" key="1">
    <citation type="submission" date="2020-05" db="EMBL/GenBank/DDBJ databases">
        <authorList>
            <person name="Chiriac C."/>
            <person name="Salcher M."/>
            <person name="Ghai R."/>
            <person name="Kavagutti S V."/>
        </authorList>
    </citation>
    <scope>NUCLEOTIDE SEQUENCE</scope>
</reference>
<keyword evidence="1" id="KW-0175">Coiled coil</keyword>
<dbReference type="AlphaFoldDB" id="A0A6J6SPW3"/>
<dbReference type="CDD" id="cd12797">
    <property type="entry name" value="M23_peptidase"/>
    <property type="match status" value="1"/>
</dbReference>
<gene>
    <name evidence="3" type="ORF">UFOPK2683_01636</name>
</gene>
<dbReference type="PANTHER" id="PTHR21666">
    <property type="entry name" value="PEPTIDASE-RELATED"/>
    <property type="match status" value="1"/>
</dbReference>
<dbReference type="PANTHER" id="PTHR21666:SF268">
    <property type="entry name" value="PEPTIDASE M23 DOMAIN-CONTAINING PROTEIN"/>
    <property type="match status" value="1"/>
</dbReference>
<dbReference type="GO" id="GO:0004222">
    <property type="term" value="F:metalloendopeptidase activity"/>
    <property type="evidence" value="ECO:0007669"/>
    <property type="project" value="TreeGrafter"/>
</dbReference>
<dbReference type="SUPFAM" id="SSF51261">
    <property type="entry name" value="Duplicated hybrid motif"/>
    <property type="match status" value="1"/>
</dbReference>
<feature type="coiled-coil region" evidence="1">
    <location>
        <begin position="137"/>
        <end position="199"/>
    </location>
</feature>
<dbReference type="Pfam" id="PF01551">
    <property type="entry name" value="Peptidase_M23"/>
    <property type="match status" value="1"/>
</dbReference>
<dbReference type="InterPro" id="IPR011055">
    <property type="entry name" value="Dup_hybrid_motif"/>
</dbReference>
<sequence length="355" mass="37789">MRIVRKYTSALVASLLATSLLVAATGNPISAAPIDDARTRAVEARRSADASAQRYEAAIGRQEELNQQITASMARIVATKAQIVTLRATADKRAVQAYTGRDPLSSASFLIIDGDPLDAIRREKLLAKTKASDDAAARRLSALNDDLDEERKSLEASKTAQEEVVRQVEAEQVAVQAQLAEAQKALDVLEAQFRREQEAAKARELAANAARSGSKGNGKDYSGVYIATGIVCPVRGGVSFIDSWGYPRHQGRHQGVDLMSATGTPNVAVTNGTVSFRSGGTSGLGAFLNGDDGNTYYYFHLSAYEGGNRRVSKGEVIGYVGNTGDAQYTASHTHFEVHPGGGSAVNPYPSVRPVC</sequence>
<feature type="domain" description="M23ase beta-sheet core" evidence="2">
    <location>
        <begin position="252"/>
        <end position="347"/>
    </location>
</feature>
<name>A0A6J6SPW3_9ZZZZ</name>
<proteinExistence type="predicted"/>
<dbReference type="Gene3D" id="2.70.70.10">
    <property type="entry name" value="Glucose Permease (Domain IIA)"/>
    <property type="match status" value="1"/>
</dbReference>
<evidence type="ECO:0000259" key="2">
    <source>
        <dbReference type="Pfam" id="PF01551"/>
    </source>
</evidence>
<dbReference type="Gene3D" id="6.10.250.3150">
    <property type="match status" value="1"/>
</dbReference>
<evidence type="ECO:0000256" key="1">
    <source>
        <dbReference type="SAM" id="Coils"/>
    </source>
</evidence>
<dbReference type="InterPro" id="IPR050570">
    <property type="entry name" value="Cell_wall_metabolism_enzyme"/>
</dbReference>
<dbReference type="EMBL" id="CAEZYK010000147">
    <property type="protein sequence ID" value="CAB4736942.1"/>
    <property type="molecule type" value="Genomic_DNA"/>
</dbReference>
<accession>A0A6J6SPW3</accession>
<dbReference type="InterPro" id="IPR016047">
    <property type="entry name" value="M23ase_b-sheet_dom"/>
</dbReference>
<protein>
    <submittedName>
        <fullName evidence="3">Unannotated protein</fullName>
    </submittedName>
</protein>
<evidence type="ECO:0000313" key="3">
    <source>
        <dbReference type="EMBL" id="CAB4736942.1"/>
    </source>
</evidence>